<evidence type="ECO:0000256" key="6">
    <source>
        <dbReference type="ARBA" id="ARBA00022438"/>
    </source>
</evidence>
<dbReference type="InterPro" id="IPR045357">
    <property type="entry name" value="Aminopeptidase_N-like_N"/>
</dbReference>
<dbReference type="CDD" id="cd09603">
    <property type="entry name" value="M1_APN_like"/>
    <property type="match status" value="1"/>
</dbReference>
<dbReference type="SUPFAM" id="SSF48371">
    <property type="entry name" value="ARM repeat"/>
    <property type="match status" value="1"/>
</dbReference>
<evidence type="ECO:0000313" key="14">
    <source>
        <dbReference type="EMBL" id="KPM47062.1"/>
    </source>
</evidence>
<keyword evidence="9" id="KW-0378">Hydrolase</keyword>
<dbReference type="PANTHER" id="PTHR11533">
    <property type="entry name" value="PROTEASE M1 ZINC METALLOPROTEASE"/>
    <property type="match status" value="1"/>
</dbReference>
<dbReference type="GO" id="GO:0005615">
    <property type="term" value="C:extracellular space"/>
    <property type="evidence" value="ECO:0007669"/>
    <property type="project" value="TreeGrafter"/>
</dbReference>
<comment type="similarity">
    <text evidence="3">Belongs to the peptidase M1 family.</text>
</comment>
<comment type="cofactor">
    <cofactor evidence="2">
        <name>Zn(2+)</name>
        <dbReference type="ChEBI" id="CHEBI:29105"/>
    </cofactor>
</comment>
<accession>A0A0P7BY82</accession>
<dbReference type="SUPFAM" id="SSF55486">
    <property type="entry name" value="Metalloproteases ('zincins'), catalytic domain"/>
    <property type="match status" value="1"/>
</dbReference>
<dbReference type="GO" id="GO:0008270">
    <property type="term" value="F:zinc ion binding"/>
    <property type="evidence" value="ECO:0007669"/>
    <property type="project" value="InterPro"/>
</dbReference>
<reference evidence="14 15" key="1">
    <citation type="submission" date="2015-07" db="EMBL/GenBank/DDBJ databases">
        <title>The draft genome sequence of Leadbetterella sp. JN14-9.</title>
        <authorList>
            <person name="Liu Y."/>
            <person name="Du J."/>
            <person name="Shao Z."/>
        </authorList>
    </citation>
    <scope>NUCLEOTIDE SEQUENCE [LARGE SCALE GENOMIC DNA]</scope>
    <source>
        <strain evidence="14 15">JN14-9</strain>
    </source>
</reference>
<dbReference type="Pfam" id="PF17900">
    <property type="entry name" value="Peptidase_M1_N"/>
    <property type="match status" value="1"/>
</dbReference>
<dbReference type="Gene3D" id="1.10.390.10">
    <property type="entry name" value="Neutral Protease Domain 2"/>
    <property type="match status" value="1"/>
</dbReference>
<keyword evidence="8" id="KW-0479">Metal-binding</keyword>
<dbReference type="GO" id="GO:0016285">
    <property type="term" value="F:alanyl aminopeptidase activity"/>
    <property type="evidence" value="ECO:0007669"/>
    <property type="project" value="UniProtKB-EC"/>
</dbReference>
<dbReference type="InterPro" id="IPR050344">
    <property type="entry name" value="Peptidase_M1_aminopeptidases"/>
</dbReference>
<dbReference type="GO" id="GO:0070006">
    <property type="term" value="F:metalloaminopeptidase activity"/>
    <property type="evidence" value="ECO:0007669"/>
    <property type="project" value="TreeGrafter"/>
</dbReference>
<evidence type="ECO:0000256" key="5">
    <source>
        <dbReference type="ARBA" id="ARBA00015611"/>
    </source>
</evidence>
<feature type="domain" description="Peptidase M1 membrane alanine aminopeptidase" evidence="12">
    <location>
        <begin position="257"/>
        <end position="461"/>
    </location>
</feature>
<dbReference type="GO" id="GO:0043171">
    <property type="term" value="P:peptide catabolic process"/>
    <property type="evidence" value="ECO:0007669"/>
    <property type="project" value="TreeGrafter"/>
</dbReference>
<dbReference type="OrthoDB" id="100605at2"/>
<dbReference type="STRING" id="1605367.AFM12_17730"/>
<organism evidence="14 15">
    <name type="scientific">Jiulongibacter sediminis</name>
    <dbReference type="NCBI Taxonomy" id="1605367"/>
    <lineage>
        <taxon>Bacteria</taxon>
        <taxon>Pseudomonadati</taxon>
        <taxon>Bacteroidota</taxon>
        <taxon>Cytophagia</taxon>
        <taxon>Cytophagales</taxon>
        <taxon>Leadbetterellaceae</taxon>
        <taxon>Jiulongibacter</taxon>
    </lineage>
</organism>
<dbReference type="AlphaFoldDB" id="A0A0P7BY82"/>
<evidence type="ECO:0000259" key="13">
    <source>
        <dbReference type="Pfam" id="PF17900"/>
    </source>
</evidence>
<evidence type="ECO:0000256" key="9">
    <source>
        <dbReference type="ARBA" id="ARBA00022801"/>
    </source>
</evidence>
<gene>
    <name evidence="14" type="ORF">AFM12_17730</name>
</gene>
<keyword evidence="15" id="KW-1185">Reference proteome</keyword>
<dbReference type="GO" id="GO:0016020">
    <property type="term" value="C:membrane"/>
    <property type="evidence" value="ECO:0007669"/>
    <property type="project" value="TreeGrafter"/>
</dbReference>
<evidence type="ECO:0000256" key="2">
    <source>
        <dbReference type="ARBA" id="ARBA00001947"/>
    </source>
</evidence>
<evidence type="ECO:0000256" key="4">
    <source>
        <dbReference type="ARBA" id="ARBA00012564"/>
    </source>
</evidence>
<dbReference type="GO" id="GO:0042277">
    <property type="term" value="F:peptide binding"/>
    <property type="evidence" value="ECO:0007669"/>
    <property type="project" value="TreeGrafter"/>
</dbReference>
<dbReference type="InterPro" id="IPR011989">
    <property type="entry name" value="ARM-like"/>
</dbReference>
<dbReference type="InterPro" id="IPR027268">
    <property type="entry name" value="Peptidase_M4/M1_CTD_sf"/>
</dbReference>
<proteinExistence type="inferred from homology"/>
<evidence type="ECO:0000256" key="3">
    <source>
        <dbReference type="ARBA" id="ARBA00010136"/>
    </source>
</evidence>
<evidence type="ECO:0000259" key="12">
    <source>
        <dbReference type="Pfam" id="PF01433"/>
    </source>
</evidence>
<evidence type="ECO:0000256" key="11">
    <source>
        <dbReference type="ARBA" id="ARBA00023049"/>
    </source>
</evidence>
<evidence type="ECO:0000313" key="15">
    <source>
        <dbReference type="Proteomes" id="UP000050454"/>
    </source>
</evidence>
<comment type="caution">
    <text evidence="14">The sequence shown here is derived from an EMBL/GenBank/DDBJ whole genome shotgun (WGS) entry which is preliminary data.</text>
</comment>
<dbReference type="PANTHER" id="PTHR11533:SF174">
    <property type="entry name" value="PUROMYCIN-SENSITIVE AMINOPEPTIDASE-RELATED"/>
    <property type="match status" value="1"/>
</dbReference>
<dbReference type="GO" id="GO:0006508">
    <property type="term" value="P:proteolysis"/>
    <property type="evidence" value="ECO:0007669"/>
    <property type="project" value="UniProtKB-KW"/>
</dbReference>
<evidence type="ECO:0000256" key="7">
    <source>
        <dbReference type="ARBA" id="ARBA00022670"/>
    </source>
</evidence>
<evidence type="ECO:0000256" key="1">
    <source>
        <dbReference type="ARBA" id="ARBA00000098"/>
    </source>
</evidence>
<evidence type="ECO:0000256" key="8">
    <source>
        <dbReference type="ARBA" id="ARBA00022723"/>
    </source>
</evidence>
<dbReference type="EMBL" id="LGTQ01000013">
    <property type="protein sequence ID" value="KPM47062.1"/>
    <property type="molecule type" value="Genomic_DNA"/>
</dbReference>
<comment type="catalytic activity">
    <reaction evidence="1">
        <text>Release of an N-terminal amino acid, Xaa-|-Yaa- from a peptide, amide or arylamide. Xaa is preferably Ala, but may be most amino acids including Pro (slow action). When a terminal hydrophobic residue is followed by a prolyl residue, the two may be released as an intact Xaa-Pro dipeptide.</text>
        <dbReference type="EC" id="3.4.11.2"/>
    </reaction>
</comment>
<dbReference type="Gene3D" id="2.60.40.1730">
    <property type="entry name" value="tricorn interacting facor f3 domain"/>
    <property type="match status" value="1"/>
</dbReference>
<feature type="domain" description="Aminopeptidase N-like N-terminal" evidence="13">
    <location>
        <begin position="35"/>
        <end position="217"/>
    </location>
</feature>
<dbReference type="InterPro" id="IPR001930">
    <property type="entry name" value="Peptidase_M1"/>
</dbReference>
<keyword evidence="7" id="KW-0645">Protease</keyword>
<keyword evidence="10" id="KW-0862">Zinc</keyword>
<dbReference type="RefSeq" id="WP_055151162.1">
    <property type="nucleotide sequence ID" value="NZ_JXSZ01000013.1"/>
</dbReference>
<dbReference type="Gene3D" id="1.25.10.10">
    <property type="entry name" value="Leucine-rich Repeat Variant"/>
    <property type="match status" value="1"/>
</dbReference>
<evidence type="ECO:0000256" key="10">
    <source>
        <dbReference type="ARBA" id="ARBA00022833"/>
    </source>
</evidence>
<dbReference type="Proteomes" id="UP000050454">
    <property type="component" value="Unassembled WGS sequence"/>
</dbReference>
<dbReference type="InterPro" id="IPR016024">
    <property type="entry name" value="ARM-type_fold"/>
</dbReference>
<dbReference type="EC" id="3.4.11.2" evidence="4"/>
<dbReference type="InterPro" id="IPR042097">
    <property type="entry name" value="Aminopeptidase_N-like_N_sf"/>
</dbReference>
<dbReference type="PRINTS" id="PR00756">
    <property type="entry name" value="ALADIPTASE"/>
</dbReference>
<keyword evidence="6" id="KW-0031">Aminopeptidase</keyword>
<dbReference type="SUPFAM" id="SSF63737">
    <property type="entry name" value="Leukotriene A4 hydrolase N-terminal domain"/>
    <property type="match status" value="1"/>
</dbReference>
<keyword evidence="11" id="KW-0482">Metalloprotease</keyword>
<protein>
    <recommendedName>
        <fullName evidence="5">Aminopeptidase N</fullName>
        <ecNumber evidence="4">3.4.11.2</ecNumber>
    </recommendedName>
</protein>
<dbReference type="PATRIC" id="fig|1605367.3.peg.980"/>
<sequence>MKKFYTIFLLFFGGQIVLAQQNYNPSETKLFDLIHTELHLKPDWTRNEMEGRAILQLRPWFYPQDQLILDAKGFQIHSVGLNDQQARFEYDKLKLNIHLDRSYTRTDTVQVIIEYTARPDKLQEIEPLKNSTYKGLYFINQSNSRPQQIWTEGETEYNSCWFPTLDSPNQKHTQEIHLTVPKVYKTLSNGLLVSSKDNEDETRTDVWKQNIPHSVYLTMIAAGDFAKVTDPEFKDFEVSYYVEPEFEESAQAIFGRTPAMIRYFEDLLNIKYPWSKYAQIAVRDYVSGAMENTTATVHGSSVQKNGHQLIDGNDDGVIAHELFHHWFGDYVTAESWANLSLNEAFANYSEYLWASHFYGKAEGEWLNFTELNQYLDESDSKQVPVIRYGYEDKEEMFDSHSYAKGGRILHMIRQEVGDKAFFKALEVYLKENKLKNTEIHNLRMAFEEVTGRDLNWLFDQWFLNAGHPRLNISHSYENEQLKIEIFQQTDSVNNQIYRFPLKIEIGTENGTRIEELEIDQNLEVFSFSLSEQPLFVAADPFSDFLGVIDQEQTEEELFAQSRHSKGAIARAKAFNFLSDSENLEGELSLNAMFDEKRRELAIEMLTDPFWKIREMAVHKFFDYDGDDFLKVERRLQSVIRTDDKSNVRSAAILAMKNFLNPQNDLLFRKSLADTSYAVRAAALEAILISNPPDADSLTHMMEDIKDVNIFVAVANHKAAKAQPEDYQWFEDRMSKLSGSELYQTMGVLGSYLVRAPVETQWRSIPFLKRIAMNETNWIGRYAATQALLLLTEHPQALEALKEVIATETNEQLKEMYQQIPVD</sequence>
<name>A0A0P7BY82_9BACT</name>
<dbReference type="GO" id="GO:0005737">
    <property type="term" value="C:cytoplasm"/>
    <property type="evidence" value="ECO:0007669"/>
    <property type="project" value="TreeGrafter"/>
</dbReference>
<dbReference type="InterPro" id="IPR014782">
    <property type="entry name" value="Peptidase_M1_dom"/>
</dbReference>
<dbReference type="Pfam" id="PF01433">
    <property type="entry name" value="Peptidase_M1"/>
    <property type="match status" value="1"/>
</dbReference>